<dbReference type="GeneID" id="39865675"/>
<proteinExistence type="predicted"/>
<keyword evidence="3" id="KW-1185">Reference proteome</keyword>
<dbReference type="VEuPathDB" id="PlasmoDB:PmUG01_00021700"/>
<keyword evidence="1" id="KW-0812">Transmembrane</keyword>
<reference evidence="2 3" key="1">
    <citation type="submission" date="2016-06" db="EMBL/GenBank/DDBJ databases">
        <authorList>
            <consortium name="Pathogen Informatics"/>
        </authorList>
    </citation>
    <scope>NUCLEOTIDE SEQUENCE [LARGE SCALE GENOMIC DNA]</scope>
</reference>
<evidence type="ECO:0000256" key="1">
    <source>
        <dbReference type="SAM" id="Phobius"/>
    </source>
</evidence>
<dbReference type="InterPro" id="IPR022139">
    <property type="entry name" value="Fam-L/Fam-M-like_plasmodium"/>
</dbReference>
<feature type="transmembrane region" description="Helical" evidence="1">
    <location>
        <begin position="235"/>
        <end position="262"/>
    </location>
</feature>
<organism evidence="2 3">
    <name type="scientific">Plasmodium malariae</name>
    <dbReference type="NCBI Taxonomy" id="5858"/>
    <lineage>
        <taxon>Eukaryota</taxon>
        <taxon>Sar</taxon>
        <taxon>Alveolata</taxon>
        <taxon>Apicomplexa</taxon>
        <taxon>Aconoidasida</taxon>
        <taxon>Haemosporida</taxon>
        <taxon>Plasmodiidae</taxon>
        <taxon>Plasmodium</taxon>
        <taxon>Plasmodium (Plasmodium)</taxon>
    </lineage>
</organism>
<keyword evidence="1" id="KW-0472">Membrane</keyword>
<keyword evidence="1" id="KW-1133">Transmembrane helix</keyword>
<accession>A0A1D3JI35</accession>
<evidence type="ECO:0000313" key="3">
    <source>
        <dbReference type="Proteomes" id="UP000219813"/>
    </source>
</evidence>
<dbReference type="EMBL" id="FLRL01000046">
    <property type="protein sequence ID" value="SBT86072.1"/>
    <property type="molecule type" value="Genomic_DNA"/>
</dbReference>
<evidence type="ECO:0000313" key="2">
    <source>
        <dbReference type="EMBL" id="SBT86072.1"/>
    </source>
</evidence>
<dbReference type="KEGG" id="pmal:PMUG01_00021700"/>
<feature type="transmembrane region" description="Helical" evidence="1">
    <location>
        <begin position="159"/>
        <end position="179"/>
    </location>
</feature>
<protein>
    <submittedName>
        <fullName evidence="2">Fam-l protein</fullName>
    </submittedName>
</protein>
<sequence length="278" mass="33233">MEQKNKTLSFIKFVTFVLLSWIFHFHTYVSTHEKSLNECYNNRKKLYTRYFRLLAKYKQVKDSSIVCLKEDIPNGDNDKKDIFSNEKRNTETMKQSNGNPLYNVKGHKQSMKNKTCIFETKKYSHLEKKIFKELDYEDFLRNNRTISNKVYKKIILKKYGLRLILPVLFFLLLLIPIILDLSGHFALVDTFYNVLKTNFGDSLINPLKKLLWESPFCWLGSILKEAKTKKEQSFIVIPFFTSIIYFLPLFILGVTIVLRIVYYHKKVKKYERIKFKKR</sequence>
<name>A0A1D3JI35_PLAMA</name>
<dbReference type="AlphaFoldDB" id="A0A1D3JI35"/>
<gene>
    <name evidence="2" type="primary">PmUG01_00021700</name>
    <name evidence="2" type="ORF">PMUG01_00021700</name>
</gene>
<dbReference type="Proteomes" id="UP000219813">
    <property type="component" value="Unassembled WGS sequence"/>
</dbReference>
<dbReference type="Pfam" id="PF12420">
    <property type="entry name" value="DUF3671"/>
    <property type="match status" value="1"/>
</dbReference>
<dbReference type="RefSeq" id="XP_028859286.1">
    <property type="nucleotide sequence ID" value="XM_029006866.1"/>
</dbReference>